<gene>
    <name evidence="1" type="ORF">HPLM_LOCUS8418</name>
</gene>
<proteinExistence type="predicted"/>
<reference evidence="1 2" key="2">
    <citation type="submission" date="2018-11" db="EMBL/GenBank/DDBJ databases">
        <authorList>
            <consortium name="Pathogen Informatics"/>
        </authorList>
    </citation>
    <scope>NUCLEOTIDE SEQUENCE [LARGE SCALE GENOMIC DNA]</scope>
    <source>
        <strain evidence="1 2">MHpl1</strain>
    </source>
</reference>
<dbReference type="WBParaSite" id="HPLM_0000842601-mRNA-1">
    <property type="protein sequence ID" value="HPLM_0000842601-mRNA-1"/>
    <property type="gene ID" value="HPLM_0000842601"/>
</dbReference>
<evidence type="ECO:0000313" key="2">
    <source>
        <dbReference type="Proteomes" id="UP000268014"/>
    </source>
</evidence>
<dbReference type="EMBL" id="UZAF01016858">
    <property type="protein sequence ID" value="VDO34817.1"/>
    <property type="molecule type" value="Genomic_DNA"/>
</dbReference>
<evidence type="ECO:0000313" key="3">
    <source>
        <dbReference type="WBParaSite" id="HPLM_0000842601-mRNA-1"/>
    </source>
</evidence>
<name>A0A0N4WCZ5_HAEPC</name>
<sequence length="103" mass="11641">MGDCSEFQYLRAGILPVDFVRHACLSEREESIFSPKCAMHSTSNQNSTARAMISGYEIHCPYRYRDTDRPTQKYEDRLGQNLALIFTGDTNTVVASIGIRVMS</sequence>
<dbReference type="Proteomes" id="UP000268014">
    <property type="component" value="Unassembled WGS sequence"/>
</dbReference>
<evidence type="ECO:0000313" key="1">
    <source>
        <dbReference type="EMBL" id="VDO34817.1"/>
    </source>
</evidence>
<accession>A0A0N4WCZ5</accession>
<keyword evidence="2" id="KW-1185">Reference proteome</keyword>
<dbReference type="AlphaFoldDB" id="A0A0N4WCZ5"/>
<organism evidence="3">
    <name type="scientific">Haemonchus placei</name>
    <name type="common">Barber's pole worm</name>
    <dbReference type="NCBI Taxonomy" id="6290"/>
    <lineage>
        <taxon>Eukaryota</taxon>
        <taxon>Metazoa</taxon>
        <taxon>Ecdysozoa</taxon>
        <taxon>Nematoda</taxon>
        <taxon>Chromadorea</taxon>
        <taxon>Rhabditida</taxon>
        <taxon>Rhabditina</taxon>
        <taxon>Rhabditomorpha</taxon>
        <taxon>Strongyloidea</taxon>
        <taxon>Trichostrongylidae</taxon>
        <taxon>Haemonchus</taxon>
    </lineage>
</organism>
<reference evidence="3" key="1">
    <citation type="submission" date="2017-02" db="UniProtKB">
        <authorList>
            <consortium name="WormBaseParasite"/>
        </authorList>
    </citation>
    <scope>IDENTIFICATION</scope>
</reference>
<protein>
    <submittedName>
        <fullName evidence="1 3">Uncharacterized protein</fullName>
    </submittedName>
</protein>